<dbReference type="InParanoid" id="A2E262"/>
<gene>
    <name evidence="1" type="ORF">TVAG_464100</name>
</gene>
<dbReference type="InterPro" id="IPR011009">
    <property type="entry name" value="Kinase-like_dom_sf"/>
</dbReference>
<dbReference type="VEuPathDB" id="TrichDB:TVAG_464100"/>
<protein>
    <recommendedName>
        <fullName evidence="3">Protein kinase domain-containing protein</fullName>
    </recommendedName>
</protein>
<evidence type="ECO:0008006" key="3">
    <source>
        <dbReference type="Google" id="ProtNLM"/>
    </source>
</evidence>
<proteinExistence type="predicted"/>
<organism evidence="1 2">
    <name type="scientific">Trichomonas vaginalis (strain ATCC PRA-98 / G3)</name>
    <dbReference type="NCBI Taxonomy" id="412133"/>
    <lineage>
        <taxon>Eukaryota</taxon>
        <taxon>Metamonada</taxon>
        <taxon>Parabasalia</taxon>
        <taxon>Trichomonadida</taxon>
        <taxon>Trichomonadidae</taxon>
        <taxon>Trichomonas</taxon>
    </lineage>
</organism>
<reference evidence="1" key="1">
    <citation type="submission" date="2006-10" db="EMBL/GenBank/DDBJ databases">
        <authorList>
            <person name="Amadeo P."/>
            <person name="Zhao Q."/>
            <person name="Wortman J."/>
            <person name="Fraser-Liggett C."/>
            <person name="Carlton J."/>
        </authorList>
    </citation>
    <scope>NUCLEOTIDE SEQUENCE</scope>
    <source>
        <strain evidence="1">G3</strain>
    </source>
</reference>
<evidence type="ECO:0000313" key="2">
    <source>
        <dbReference type="Proteomes" id="UP000001542"/>
    </source>
</evidence>
<reference evidence="1" key="2">
    <citation type="journal article" date="2007" name="Science">
        <title>Draft genome sequence of the sexually transmitted pathogen Trichomonas vaginalis.</title>
        <authorList>
            <person name="Carlton J.M."/>
            <person name="Hirt R.P."/>
            <person name="Silva J.C."/>
            <person name="Delcher A.L."/>
            <person name="Schatz M."/>
            <person name="Zhao Q."/>
            <person name="Wortman J.R."/>
            <person name="Bidwell S.L."/>
            <person name="Alsmark U.C.M."/>
            <person name="Besteiro S."/>
            <person name="Sicheritz-Ponten T."/>
            <person name="Noel C.J."/>
            <person name="Dacks J.B."/>
            <person name="Foster P.G."/>
            <person name="Simillion C."/>
            <person name="Van de Peer Y."/>
            <person name="Miranda-Saavedra D."/>
            <person name="Barton G.J."/>
            <person name="Westrop G.D."/>
            <person name="Mueller S."/>
            <person name="Dessi D."/>
            <person name="Fiori P.L."/>
            <person name="Ren Q."/>
            <person name="Paulsen I."/>
            <person name="Zhang H."/>
            <person name="Bastida-Corcuera F.D."/>
            <person name="Simoes-Barbosa A."/>
            <person name="Brown M.T."/>
            <person name="Hayes R.D."/>
            <person name="Mukherjee M."/>
            <person name="Okumura C.Y."/>
            <person name="Schneider R."/>
            <person name="Smith A.J."/>
            <person name="Vanacova S."/>
            <person name="Villalvazo M."/>
            <person name="Haas B.J."/>
            <person name="Pertea M."/>
            <person name="Feldblyum T.V."/>
            <person name="Utterback T.R."/>
            <person name="Shu C.L."/>
            <person name="Osoegawa K."/>
            <person name="de Jong P.J."/>
            <person name="Hrdy I."/>
            <person name="Horvathova L."/>
            <person name="Zubacova Z."/>
            <person name="Dolezal P."/>
            <person name="Malik S.B."/>
            <person name="Logsdon J.M. Jr."/>
            <person name="Henze K."/>
            <person name="Gupta A."/>
            <person name="Wang C.C."/>
            <person name="Dunne R.L."/>
            <person name="Upcroft J.A."/>
            <person name="Upcroft P."/>
            <person name="White O."/>
            <person name="Salzberg S.L."/>
            <person name="Tang P."/>
            <person name="Chiu C.-H."/>
            <person name="Lee Y.-S."/>
            <person name="Embley T.M."/>
            <person name="Coombs G.H."/>
            <person name="Mottram J.C."/>
            <person name="Tachezy J."/>
            <person name="Fraser-Liggett C.M."/>
            <person name="Johnson P.J."/>
        </authorList>
    </citation>
    <scope>NUCLEOTIDE SEQUENCE [LARGE SCALE GENOMIC DNA]</scope>
    <source>
        <strain evidence="1">G3</strain>
    </source>
</reference>
<dbReference type="RefSeq" id="XP_001325499.1">
    <property type="nucleotide sequence ID" value="XM_001325464.1"/>
</dbReference>
<dbReference type="EMBL" id="DS113288">
    <property type="protein sequence ID" value="EAY13276.1"/>
    <property type="molecule type" value="Genomic_DNA"/>
</dbReference>
<dbReference type="Proteomes" id="UP000001542">
    <property type="component" value="Unassembled WGS sequence"/>
</dbReference>
<dbReference type="AlphaFoldDB" id="A2E262"/>
<dbReference type="SUPFAM" id="SSF56112">
    <property type="entry name" value="Protein kinase-like (PK-like)"/>
    <property type="match status" value="1"/>
</dbReference>
<sequence length="89" mass="10052">MVTADGVAFIIDFGQSRMSSPASVMQSERTELRGTAAYRPSFSYSEGVVLYRTIYDITGWTRTFISVAASEWLQTPTRIPYLEPKCPKY</sequence>
<keyword evidence="2" id="KW-1185">Reference proteome</keyword>
<name>A2E262_TRIV3</name>
<dbReference type="VEuPathDB" id="TrichDB:TVAGG3_1048750"/>
<dbReference type="KEGG" id="tva:75683933"/>
<accession>A2E262</accession>
<evidence type="ECO:0000313" key="1">
    <source>
        <dbReference type="EMBL" id="EAY13276.1"/>
    </source>
</evidence>